<evidence type="ECO:0008006" key="3">
    <source>
        <dbReference type="Google" id="ProtNLM"/>
    </source>
</evidence>
<accession>A0ABP8X3E0</accession>
<comment type="caution">
    <text evidence="1">The sequence shown here is derived from an EMBL/GenBank/DDBJ whole genome shotgun (WGS) entry which is preliminary data.</text>
</comment>
<sequence>MSRSFETSEGLRRLLIRLRVCGPRAWEHDPEARELMAYTTLKYQALARKHRCDPTAGAAAAFEAMRTYAVRTATDPWAVVTMAVKVSLIAEERAAGLMCSVDQARRPEFSSQHDVQRFCDTDSDLPSFLPELAVGPVEPVISEQGRPTTAHEAVDATINLFAALGWPRDTATCLLDYIGARLMESGSRPRAHAALRRDHSARALLDLDQAVWSTMLRIILGNPNPDEVYTSDGHGVLLRLLIGHHVTELLDDDLLVFEISDAAPSRRGAVDA</sequence>
<gene>
    <name evidence="1" type="ORF">GCM10023349_15410</name>
</gene>
<proteinExistence type="predicted"/>
<dbReference type="RefSeq" id="WP_345520660.1">
    <property type="nucleotide sequence ID" value="NZ_BAABKM010000002.1"/>
</dbReference>
<keyword evidence="2" id="KW-1185">Reference proteome</keyword>
<evidence type="ECO:0000313" key="2">
    <source>
        <dbReference type="Proteomes" id="UP001499974"/>
    </source>
</evidence>
<organism evidence="1 2">
    <name type="scientific">Nocardioides conyzicola</name>
    <dbReference type="NCBI Taxonomy" id="1651781"/>
    <lineage>
        <taxon>Bacteria</taxon>
        <taxon>Bacillati</taxon>
        <taxon>Actinomycetota</taxon>
        <taxon>Actinomycetes</taxon>
        <taxon>Propionibacteriales</taxon>
        <taxon>Nocardioidaceae</taxon>
        <taxon>Nocardioides</taxon>
    </lineage>
</organism>
<protein>
    <recommendedName>
        <fullName evidence="3">Serine/arginine repetitive matrix protein 2</fullName>
    </recommendedName>
</protein>
<name>A0ABP8X3E0_9ACTN</name>
<dbReference type="EMBL" id="BAABKM010000002">
    <property type="protein sequence ID" value="GAA4699884.1"/>
    <property type="molecule type" value="Genomic_DNA"/>
</dbReference>
<reference evidence="2" key="1">
    <citation type="journal article" date="2019" name="Int. J. Syst. Evol. Microbiol.">
        <title>The Global Catalogue of Microorganisms (GCM) 10K type strain sequencing project: providing services to taxonomists for standard genome sequencing and annotation.</title>
        <authorList>
            <consortium name="The Broad Institute Genomics Platform"/>
            <consortium name="The Broad Institute Genome Sequencing Center for Infectious Disease"/>
            <person name="Wu L."/>
            <person name="Ma J."/>
        </authorList>
    </citation>
    <scope>NUCLEOTIDE SEQUENCE [LARGE SCALE GENOMIC DNA]</scope>
    <source>
        <strain evidence="2">JCM 18531</strain>
    </source>
</reference>
<evidence type="ECO:0000313" key="1">
    <source>
        <dbReference type="EMBL" id="GAA4699884.1"/>
    </source>
</evidence>
<dbReference type="Proteomes" id="UP001499974">
    <property type="component" value="Unassembled WGS sequence"/>
</dbReference>